<dbReference type="OrthoDB" id="407355at2759"/>
<dbReference type="Gene3D" id="3.20.20.370">
    <property type="entry name" value="Glycoside hydrolase/deacetylase"/>
    <property type="match status" value="1"/>
</dbReference>
<evidence type="ECO:0000313" key="4">
    <source>
        <dbReference type="EMBL" id="KAF9971807.1"/>
    </source>
</evidence>
<evidence type="ECO:0000256" key="2">
    <source>
        <dbReference type="ARBA" id="ARBA00022801"/>
    </source>
</evidence>
<dbReference type="PANTHER" id="PTHR10587:SF133">
    <property type="entry name" value="CHITIN DEACETYLASE 1-RELATED"/>
    <property type="match status" value="1"/>
</dbReference>
<organism evidence="4 5">
    <name type="scientific">Modicella reniformis</name>
    <dbReference type="NCBI Taxonomy" id="1440133"/>
    <lineage>
        <taxon>Eukaryota</taxon>
        <taxon>Fungi</taxon>
        <taxon>Fungi incertae sedis</taxon>
        <taxon>Mucoromycota</taxon>
        <taxon>Mortierellomycotina</taxon>
        <taxon>Mortierellomycetes</taxon>
        <taxon>Mortierellales</taxon>
        <taxon>Mortierellaceae</taxon>
        <taxon>Modicella</taxon>
    </lineage>
</organism>
<dbReference type="PANTHER" id="PTHR10587">
    <property type="entry name" value="GLYCOSYL TRANSFERASE-RELATED"/>
    <property type="match status" value="1"/>
</dbReference>
<keyword evidence="1" id="KW-0479">Metal-binding</keyword>
<proteinExistence type="predicted"/>
<dbReference type="Pfam" id="PF01522">
    <property type="entry name" value="Polysacc_deac_1"/>
    <property type="match status" value="1"/>
</dbReference>
<dbReference type="GO" id="GO:0046872">
    <property type="term" value="F:metal ion binding"/>
    <property type="evidence" value="ECO:0007669"/>
    <property type="project" value="UniProtKB-KW"/>
</dbReference>
<name>A0A9P6JGJ9_9FUNG</name>
<protein>
    <submittedName>
        <fullName evidence="4">Chitin deacetylase</fullName>
    </submittedName>
</protein>
<gene>
    <name evidence="4" type="primary">CDA2_12</name>
    <name evidence="4" type="ORF">BGZ65_010199</name>
</gene>
<dbReference type="InterPro" id="IPR002509">
    <property type="entry name" value="NODB_dom"/>
</dbReference>
<dbReference type="GO" id="GO:0016020">
    <property type="term" value="C:membrane"/>
    <property type="evidence" value="ECO:0007669"/>
    <property type="project" value="TreeGrafter"/>
</dbReference>
<accession>A0A9P6JGJ9</accession>
<feature type="domain" description="NodB homology" evidence="3">
    <location>
        <begin position="54"/>
        <end position="258"/>
    </location>
</feature>
<dbReference type="InterPro" id="IPR050248">
    <property type="entry name" value="Polysacc_deacetylase_ArnD"/>
</dbReference>
<dbReference type="GO" id="GO:0005975">
    <property type="term" value="P:carbohydrate metabolic process"/>
    <property type="evidence" value="ECO:0007669"/>
    <property type="project" value="InterPro"/>
</dbReference>
<dbReference type="PROSITE" id="PS51677">
    <property type="entry name" value="NODB"/>
    <property type="match status" value="1"/>
</dbReference>
<sequence length="323" mass="35931">VQKWLKEIDFSGAPNINPNQGEPPNCPSKIDASVCYWTCQGCAADDVVTCPSSNVWGLTFDDGPTDATPRLLEFLLQQNVKATFFLIGGNVIQYPEVVRTEITHGHHLASHTWSHHALTTLSNEQIVAEMKWTEKAIEDATGYRVKYIRPPYGDIDNRVRFVLKKLGYIVVDWTSDAFDTNDWKIPLKQATTSSVIIKFKQSVDNYNNNTKTTTTRTNLRKGFISLEHDLSTDTVTVAKSIIPYAVSHSLIIQSVATCLRDDKPYSAINGLRTNNSLPANGMNPVGQGSPNATRTVTAGSSRFNVLGHHFLGLVLITFYGIWW</sequence>
<evidence type="ECO:0000313" key="5">
    <source>
        <dbReference type="Proteomes" id="UP000749646"/>
    </source>
</evidence>
<evidence type="ECO:0000259" key="3">
    <source>
        <dbReference type="PROSITE" id="PS51677"/>
    </source>
</evidence>
<comment type="caution">
    <text evidence="4">The sequence shown here is derived from an EMBL/GenBank/DDBJ whole genome shotgun (WGS) entry which is preliminary data.</text>
</comment>
<dbReference type="InterPro" id="IPR011330">
    <property type="entry name" value="Glyco_hydro/deAcase_b/a-brl"/>
</dbReference>
<reference evidence="4" key="1">
    <citation type="journal article" date="2020" name="Fungal Divers.">
        <title>Resolving the Mortierellaceae phylogeny through synthesis of multi-gene phylogenetics and phylogenomics.</title>
        <authorList>
            <person name="Vandepol N."/>
            <person name="Liber J."/>
            <person name="Desiro A."/>
            <person name="Na H."/>
            <person name="Kennedy M."/>
            <person name="Barry K."/>
            <person name="Grigoriev I.V."/>
            <person name="Miller A.N."/>
            <person name="O'Donnell K."/>
            <person name="Stajich J.E."/>
            <person name="Bonito G."/>
        </authorList>
    </citation>
    <scope>NUCLEOTIDE SEQUENCE</scope>
    <source>
        <strain evidence="4">MES-2147</strain>
    </source>
</reference>
<keyword evidence="2" id="KW-0378">Hydrolase</keyword>
<evidence type="ECO:0000256" key="1">
    <source>
        <dbReference type="ARBA" id="ARBA00022723"/>
    </source>
</evidence>
<dbReference type="Proteomes" id="UP000749646">
    <property type="component" value="Unassembled WGS sequence"/>
</dbReference>
<dbReference type="GO" id="GO:0009272">
    <property type="term" value="P:fungal-type cell wall biogenesis"/>
    <property type="evidence" value="ECO:0007669"/>
    <property type="project" value="UniProtKB-ARBA"/>
</dbReference>
<dbReference type="AlphaFoldDB" id="A0A9P6JGJ9"/>
<dbReference type="SUPFAM" id="SSF88713">
    <property type="entry name" value="Glycoside hydrolase/deacetylase"/>
    <property type="match status" value="1"/>
</dbReference>
<keyword evidence="5" id="KW-1185">Reference proteome</keyword>
<dbReference type="GO" id="GO:0004099">
    <property type="term" value="F:chitin deacetylase activity"/>
    <property type="evidence" value="ECO:0007669"/>
    <property type="project" value="UniProtKB-ARBA"/>
</dbReference>
<feature type="non-terminal residue" evidence="4">
    <location>
        <position position="323"/>
    </location>
</feature>
<dbReference type="EMBL" id="JAAAHW010004754">
    <property type="protein sequence ID" value="KAF9971807.1"/>
    <property type="molecule type" value="Genomic_DNA"/>
</dbReference>